<evidence type="ECO:0000313" key="2">
    <source>
        <dbReference type="EMBL" id="MFC7219723.1"/>
    </source>
</evidence>
<evidence type="ECO:0000313" key="3">
    <source>
        <dbReference type="Proteomes" id="UP001596413"/>
    </source>
</evidence>
<gene>
    <name evidence="2" type="ORF">ACFQLX_16360</name>
</gene>
<proteinExistence type="predicted"/>
<accession>A0ABW2GJI5</accession>
<evidence type="ECO:0008006" key="4">
    <source>
        <dbReference type="Google" id="ProtNLM"/>
    </source>
</evidence>
<keyword evidence="1" id="KW-0732">Signal</keyword>
<feature type="signal peptide" evidence="1">
    <location>
        <begin position="1"/>
        <end position="27"/>
    </location>
</feature>
<name>A0ABW2GJI5_9ACTN</name>
<feature type="chain" id="PRO_5045928822" description="Secreted protein" evidence="1">
    <location>
        <begin position="28"/>
        <end position="95"/>
    </location>
</feature>
<sequence>MNKLRTIAALGVLATGLTLTAASTACAAPADDGFLTTPTDAETLLTSPAGAVALGGGLAAGIVDMQGETLAAAVKQTTAGVPAVLPLLTRPAATA</sequence>
<dbReference type="RefSeq" id="WP_386415726.1">
    <property type="nucleotide sequence ID" value="NZ_JBHSZO010000024.1"/>
</dbReference>
<reference evidence="3" key="1">
    <citation type="journal article" date="2019" name="Int. J. Syst. Evol. Microbiol.">
        <title>The Global Catalogue of Microorganisms (GCM) 10K type strain sequencing project: providing services to taxonomists for standard genome sequencing and annotation.</title>
        <authorList>
            <consortium name="The Broad Institute Genomics Platform"/>
            <consortium name="The Broad Institute Genome Sequencing Center for Infectious Disease"/>
            <person name="Wu L."/>
            <person name="Ma J."/>
        </authorList>
    </citation>
    <scope>NUCLEOTIDE SEQUENCE [LARGE SCALE GENOMIC DNA]</scope>
    <source>
        <strain evidence="3">CGMCC 1.13681</strain>
    </source>
</reference>
<comment type="caution">
    <text evidence="2">The sequence shown here is derived from an EMBL/GenBank/DDBJ whole genome shotgun (WGS) entry which is preliminary data.</text>
</comment>
<protein>
    <recommendedName>
        <fullName evidence="4">Secreted protein</fullName>
    </recommendedName>
</protein>
<keyword evidence="3" id="KW-1185">Reference proteome</keyword>
<organism evidence="2 3">
    <name type="scientific">Streptomyces polyrhachis</name>
    <dbReference type="NCBI Taxonomy" id="1282885"/>
    <lineage>
        <taxon>Bacteria</taxon>
        <taxon>Bacillati</taxon>
        <taxon>Actinomycetota</taxon>
        <taxon>Actinomycetes</taxon>
        <taxon>Kitasatosporales</taxon>
        <taxon>Streptomycetaceae</taxon>
        <taxon>Streptomyces</taxon>
    </lineage>
</organism>
<dbReference type="EMBL" id="JBHSZO010000024">
    <property type="protein sequence ID" value="MFC7219723.1"/>
    <property type="molecule type" value="Genomic_DNA"/>
</dbReference>
<dbReference type="PROSITE" id="PS51257">
    <property type="entry name" value="PROKAR_LIPOPROTEIN"/>
    <property type="match status" value="1"/>
</dbReference>
<evidence type="ECO:0000256" key="1">
    <source>
        <dbReference type="SAM" id="SignalP"/>
    </source>
</evidence>
<dbReference type="Proteomes" id="UP001596413">
    <property type="component" value="Unassembled WGS sequence"/>
</dbReference>